<organism evidence="3 4">
    <name type="scientific">Salmonirosea aquatica</name>
    <dbReference type="NCBI Taxonomy" id="2654236"/>
    <lineage>
        <taxon>Bacteria</taxon>
        <taxon>Pseudomonadati</taxon>
        <taxon>Bacteroidota</taxon>
        <taxon>Cytophagia</taxon>
        <taxon>Cytophagales</taxon>
        <taxon>Spirosomataceae</taxon>
        <taxon>Salmonirosea</taxon>
    </lineage>
</organism>
<keyword evidence="4" id="KW-1185">Reference proteome</keyword>
<evidence type="ECO:0000313" key="4">
    <source>
        <dbReference type="Proteomes" id="UP000479293"/>
    </source>
</evidence>
<gene>
    <name evidence="3" type="ORF">GBK04_22590</name>
</gene>
<dbReference type="Pfam" id="PF00498">
    <property type="entry name" value="FHA"/>
    <property type="match status" value="1"/>
</dbReference>
<dbReference type="CDD" id="cd00060">
    <property type="entry name" value="FHA"/>
    <property type="match status" value="1"/>
</dbReference>
<reference evidence="3 4" key="1">
    <citation type="submission" date="2019-10" db="EMBL/GenBank/DDBJ databases">
        <title>Draft Genome Sequence of Cytophagaceae sp. SJW1-29.</title>
        <authorList>
            <person name="Choi A."/>
        </authorList>
    </citation>
    <scope>NUCLEOTIDE SEQUENCE [LARGE SCALE GENOMIC DNA]</scope>
    <source>
        <strain evidence="3 4">SJW1-29</strain>
    </source>
</reference>
<evidence type="ECO:0000256" key="1">
    <source>
        <dbReference type="SAM" id="MobiDB-lite"/>
    </source>
</evidence>
<accession>A0A7C9BUA8</accession>
<evidence type="ECO:0000259" key="2">
    <source>
        <dbReference type="PROSITE" id="PS50006"/>
    </source>
</evidence>
<feature type="domain" description="FHA" evidence="2">
    <location>
        <begin position="108"/>
        <end position="181"/>
    </location>
</feature>
<sequence length="234" mass="24897">MEITCRKCSTRLLVTNTATPIIKCTTCGYPNPVIAGGTPSGTAQATPVVAPASSSPTATVPPRTPAAIPSAPRPVPPPRTAPPPAAAAPEMGWLVVHDENAPPQTHPLRIGRQIVGRKSVSRPCDIMIETDDPYMGRNHCIVEVKPSRSGGYDFFLSDVTMTSGTPEQMSTNGTFVNAYPTALRPKDMVYLNDGDTIQMGKTKVVIKTLITATNGQDASRIVQETDYSPTVIIK</sequence>
<feature type="compositionally biased region" description="Low complexity" evidence="1">
    <location>
        <begin position="45"/>
        <end position="70"/>
    </location>
</feature>
<dbReference type="SUPFAM" id="SSF49879">
    <property type="entry name" value="SMAD/FHA domain"/>
    <property type="match status" value="1"/>
</dbReference>
<comment type="caution">
    <text evidence="3">The sequence shown here is derived from an EMBL/GenBank/DDBJ whole genome shotgun (WGS) entry which is preliminary data.</text>
</comment>
<dbReference type="Proteomes" id="UP000479293">
    <property type="component" value="Unassembled WGS sequence"/>
</dbReference>
<dbReference type="EMBL" id="WHLY01000002">
    <property type="protein sequence ID" value="MPR36059.1"/>
    <property type="molecule type" value="Genomic_DNA"/>
</dbReference>
<name>A0A7C9BUA8_9BACT</name>
<evidence type="ECO:0000313" key="3">
    <source>
        <dbReference type="EMBL" id="MPR36059.1"/>
    </source>
</evidence>
<feature type="compositionally biased region" description="Pro residues" evidence="1">
    <location>
        <begin position="71"/>
        <end position="86"/>
    </location>
</feature>
<proteinExistence type="predicted"/>
<dbReference type="Gene3D" id="2.60.200.20">
    <property type="match status" value="1"/>
</dbReference>
<dbReference type="AlphaFoldDB" id="A0A7C9BUA8"/>
<dbReference type="InterPro" id="IPR000253">
    <property type="entry name" value="FHA_dom"/>
</dbReference>
<dbReference type="InterPro" id="IPR008984">
    <property type="entry name" value="SMAD_FHA_dom_sf"/>
</dbReference>
<protein>
    <submittedName>
        <fullName evidence="3">FHA domain-containing protein</fullName>
    </submittedName>
</protein>
<dbReference type="RefSeq" id="WP_152763637.1">
    <property type="nucleotide sequence ID" value="NZ_WHLY01000002.1"/>
</dbReference>
<dbReference type="PROSITE" id="PS50006">
    <property type="entry name" value="FHA_DOMAIN"/>
    <property type="match status" value="1"/>
</dbReference>
<feature type="region of interest" description="Disordered" evidence="1">
    <location>
        <begin position="45"/>
        <end position="86"/>
    </location>
</feature>